<evidence type="ECO:0000256" key="15">
    <source>
        <dbReference type="ARBA" id="ARBA00048238"/>
    </source>
</evidence>
<dbReference type="PANTHER" id="PTHR12592:SF0">
    <property type="entry name" value="ATP-DEPENDENT (S)-NAD(P)H-HYDRATE DEHYDRATASE"/>
    <property type="match status" value="1"/>
</dbReference>
<evidence type="ECO:0000256" key="3">
    <source>
        <dbReference type="ARBA" id="ARBA00006001"/>
    </source>
</evidence>
<feature type="binding site" evidence="17">
    <location>
        <begin position="436"/>
        <end position="440"/>
    </location>
    <ligand>
        <name>AMP</name>
        <dbReference type="ChEBI" id="CHEBI:456215"/>
    </ligand>
</feature>
<feature type="binding site" evidence="17">
    <location>
        <position position="345"/>
    </location>
    <ligand>
        <name>(6S)-NADPHX</name>
        <dbReference type="ChEBI" id="CHEBI:64076"/>
    </ligand>
</feature>
<keyword evidence="12 17" id="KW-0456">Lyase</keyword>
<evidence type="ECO:0000256" key="17">
    <source>
        <dbReference type="HAMAP-Rule" id="MF_01965"/>
    </source>
</evidence>
<feature type="binding site" evidence="17">
    <location>
        <position position="399"/>
    </location>
    <ligand>
        <name>(6S)-NADPHX</name>
        <dbReference type="ChEBI" id="CHEBI:64076"/>
    </ligand>
</feature>
<dbReference type="NCBIfam" id="TIGR00196">
    <property type="entry name" value="yjeF_cterm"/>
    <property type="match status" value="1"/>
</dbReference>
<keyword evidence="11 18" id="KW-0413">Isomerase</keyword>
<dbReference type="CDD" id="cd01171">
    <property type="entry name" value="YXKO-related"/>
    <property type="match status" value="1"/>
</dbReference>
<evidence type="ECO:0000256" key="6">
    <source>
        <dbReference type="ARBA" id="ARBA00022741"/>
    </source>
</evidence>
<dbReference type="SUPFAM" id="SSF64153">
    <property type="entry name" value="YjeF N-terminal domain-like"/>
    <property type="match status" value="1"/>
</dbReference>
<dbReference type="InterPro" id="IPR000631">
    <property type="entry name" value="CARKD"/>
</dbReference>
<evidence type="ECO:0000256" key="10">
    <source>
        <dbReference type="ARBA" id="ARBA00023027"/>
    </source>
</evidence>
<dbReference type="InterPro" id="IPR030677">
    <property type="entry name" value="Nnr"/>
</dbReference>
<reference evidence="21 22" key="1">
    <citation type="submission" date="2023-07" db="EMBL/GenBank/DDBJ databases">
        <title>Sorghum-associated microbial communities from plants grown in Nebraska, USA.</title>
        <authorList>
            <person name="Schachtman D."/>
        </authorList>
    </citation>
    <scope>NUCLEOTIDE SEQUENCE [LARGE SCALE GENOMIC DNA]</scope>
    <source>
        <strain evidence="21 22">BE240</strain>
    </source>
</reference>
<evidence type="ECO:0000256" key="13">
    <source>
        <dbReference type="ARBA" id="ARBA00023268"/>
    </source>
</evidence>
<evidence type="ECO:0000256" key="2">
    <source>
        <dbReference type="ARBA" id="ARBA00000909"/>
    </source>
</evidence>
<dbReference type="NCBIfam" id="TIGR00197">
    <property type="entry name" value="yjeF_nterm"/>
    <property type="match status" value="1"/>
</dbReference>
<keyword evidence="8 17" id="KW-0521">NADP</keyword>
<comment type="similarity">
    <text evidence="17">Belongs to the NnrD/CARKD family.</text>
</comment>
<dbReference type="EC" id="4.2.1.136" evidence="17"/>
<keyword evidence="5 18" id="KW-0479">Metal-binding</keyword>
<dbReference type="Proteomes" id="UP001265550">
    <property type="component" value="Unassembled WGS sequence"/>
</dbReference>
<proteinExistence type="inferred from homology"/>
<dbReference type="RefSeq" id="WP_310307086.1">
    <property type="nucleotide sequence ID" value="NZ_JAVDWE010000001.1"/>
</dbReference>
<evidence type="ECO:0000256" key="4">
    <source>
        <dbReference type="ARBA" id="ARBA00009524"/>
    </source>
</evidence>
<evidence type="ECO:0000256" key="11">
    <source>
        <dbReference type="ARBA" id="ARBA00023235"/>
    </source>
</evidence>
<keyword evidence="10 17" id="KW-0520">NAD</keyword>
<comment type="function">
    <text evidence="14 18">Bifunctional enzyme that catalyzes the epimerization of the S- and R-forms of NAD(P)HX and the dehydration of the S-form of NAD(P)HX at the expense of ADP, which is converted to AMP. This allows the repair of both epimers of NAD(P)HX, a damaged form of NAD(P)H that is a result of enzymatic or heat-dependent hydration.</text>
</comment>
<keyword evidence="9 18" id="KW-0630">Potassium</keyword>
<dbReference type="HAMAP" id="MF_01965">
    <property type="entry name" value="NADHX_dehydratase"/>
    <property type="match status" value="1"/>
</dbReference>
<dbReference type="PROSITE" id="PS51385">
    <property type="entry name" value="YJEF_N"/>
    <property type="match status" value="1"/>
</dbReference>
<comment type="catalytic activity">
    <reaction evidence="2 18">
        <text>(6R)-NADPHX = (6S)-NADPHX</text>
        <dbReference type="Rhea" id="RHEA:32227"/>
        <dbReference type="ChEBI" id="CHEBI:64076"/>
        <dbReference type="ChEBI" id="CHEBI:64077"/>
        <dbReference type="EC" id="5.1.99.6"/>
    </reaction>
</comment>
<dbReference type="Pfam" id="PF03853">
    <property type="entry name" value="YjeF_N"/>
    <property type="match status" value="1"/>
</dbReference>
<dbReference type="PROSITE" id="PS01050">
    <property type="entry name" value="YJEF_C_2"/>
    <property type="match status" value="1"/>
</dbReference>
<comment type="cofactor">
    <cofactor evidence="18">
        <name>K(+)</name>
        <dbReference type="ChEBI" id="CHEBI:29103"/>
    </cofactor>
    <text evidence="18">Binds 1 potassium ion per subunit.</text>
</comment>
<evidence type="ECO:0000256" key="9">
    <source>
        <dbReference type="ARBA" id="ARBA00022958"/>
    </source>
</evidence>
<dbReference type="Gene3D" id="3.40.50.10260">
    <property type="entry name" value="YjeF N-terminal domain"/>
    <property type="match status" value="1"/>
</dbReference>
<comment type="catalytic activity">
    <reaction evidence="15 17 18">
        <text>(6S)-NADHX + ADP = AMP + phosphate + NADH + H(+)</text>
        <dbReference type="Rhea" id="RHEA:32223"/>
        <dbReference type="ChEBI" id="CHEBI:15378"/>
        <dbReference type="ChEBI" id="CHEBI:43474"/>
        <dbReference type="ChEBI" id="CHEBI:57945"/>
        <dbReference type="ChEBI" id="CHEBI:64074"/>
        <dbReference type="ChEBI" id="CHEBI:456215"/>
        <dbReference type="ChEBI" id="CHEBI:456216"/>
        <dbReference type="EC" id="4.2.1.136"/>
    </reaction>
</comment>
<comment type="similarity">
    <text evidence="3 18">In the N-terminal section; belongs to the NnrE/AIBP family.</text>
</comment>
<dbReference type="InterPro" id="IPR036652">
    <property type="entry name" value="YjeF_N_dom_sf"/>
</dbReference>
<keyword evidence="7 17" id="KW-0067">ATP-binding</keyword>
<comment type="function">
    <text evidence="17">Catalyzes the dehydration of the S-form of NAD(P)HX at the expense of ADP, which is converted to AMP. Together with NAD(P)HX epimerase, which catalyzes the epimerization of the S- and R-forms, the enzyme allows the repair of both epimers of NAD(P)HX, a damaged form of NAD(P)H that is a result of enzymatic or heat-dependent hydration.</text>
</comment>
<dbReference type="Gene3D" id="3.40.1190.20">
    <property type="match status" value="1"/>
</dbReference>
<feature type="domain" description="YjeF N-terminal" evidence="20">
    <location>
        <begin position="29"/>
        <end position="237"/>
    </location>
</feature>
<comment type="subunit">
    <text evidence="17">Homotetramer.</text>
</comment>
<feature type="binding site" evidence="17">
    <location>
        <position position="465"/>
    </location>
    <ligand>
        <name>AMP</name>
        <dbReference type="ChEBI" id="CHEBI:456215"/>
    </ligand>
</feature>
<evidence type="ECO:0000256" key="16">
    <source>
        <dbReference type="ARBA" id="ARBA00049209"/>
    </source>
</evidence>
<dbReference type="InterPro" id="IPR029056">
    <property type="entry name" value="Ribokinase-like"/>
</dbReference>
<comment type="caution">
    <text evidence="21">The sequence shown here is derived from an EMBL/GenBank/DDBJ whole genome shotgun (WGS) entry which is preliminary data.</text>
</comment>
<protein>
    <recommendedName>
        <fullName evidence="17">ADP-dependent (S)-NAD(P)H-hydrate dehydratase</fullName>
        <ecNumber evidence="17">4.2.1.136</ecNumber>
    </recommendedName>
    <alternativeName>
        <fullName evidence="17">ADP-dependent NAD(P)HX dehydratase</fullName>
    </alternativeName>
</protein>
<dbReference type="EMBL" id="JAVDWE010000001">
    <property type="protein sequence ID" value="MDR7092509.1"/>
    <property type="molecule type" value="Genomic_DNA"/>
</dbReference>
<evidence type="ECO:0000256" key="8">
    <source>
        <dbReference type="ARBA" id="ARBA00022857"/>
    </source>
</evidence>
<keyword evidence="22" id="KW-1185">Reference proteome</keyword>
<evidence type="ECO:0000256" key="1">
    <source>
        <dbReference type="ARBA" id="ARBA00000013"/>
    </source>
</evidence>
<comment type="catalytic activity">
    <reaction evidence="1 18">
        <text>(6R)-NADHX = (6S)-NADHX</text>
        <dbReference type="Rhea" id="RHEA:32215"/>
        <dbReference type="ChEBI" id="CHEBI:64074"/>
        <dbReference type="ChEBI" id="CHEBI:64075"/>
        <dbReference type="EC" id="5.1.99.6"/>
    </reaction>
</comment>
<organism evidence="21 22">
    <name type="scientific">Hydrogenophaga laconesensis</name>
    <dbReference type="NCBI Taxonomy" id="1805971"/>
    <lineage>
        <taxon>Bacteria</taxon>
        <taxon>Pseudomonadati</taxon>
        <taxon>Pseudomonadota</taxon>
        <taxon>Betaproteobacteria</taxon>
        <taxon>Burkholderiales</taxon>
        <taxon>Comamonadaceae</taxon>
        <taxon>Hydrogenophaga</taxon>
    </lineage>
</organism>
<evidence type="ECO:0000313" key="21">
    <source>
        <dbReference type="EMBL" id="MDR7092509.1"/>
    </source>
</evidence>
<keyword evidence="6 17" id="KW-0547">Nucleotide-binding</keyword>
<dbReference type="SUPFAM" id="SSF53613">
    <property type="entry name" value="Ribokinase-like"/>
    <property type="match status" value="1"/>
</dbReference>
<dbReference type="Pfam" id="PF01256">
    <property type="entry name" value="Carb_kinase"/>
    <property type="match status" value="1"/>
</dbReference>
<evidence type="ECO:0000259" key="19">
    <source>
        <dbReference type="PROSITE" id="PS51383"/>
    </source>
</evidence>
<feature type="domain" description="YjeF C-terminal" evidence="19">
    <location>
        <begin position="242"/>
        <end position="527"/>
    </location>
</feature>
<evidence type="ECO:0000256" key="14">
    <source>
        <dbReference type="ARBA" id="ARBA00025153"/>
    </source>
</evidence>
<name>A0ABU1V4Z8_9BURK</name>
<dbReference type="PROSITE" id="PS51383">
    <property type="entry name" value="YJEF_C_3"/>
    <property type="match status" value="1"/>
</dbReference>
<evidence type="ECO:0000259" key="20">
    <source>
        <dbReference type="PROSITE" id="PS51385"/>
    </source>
</evidence>
<dbReference type="PANTHER" id="PTHR12592">
    <property type="entry name" value="ATP-DEPENDENT (S)-NAD(P)H-HYDRATE DEHYDRATASE FAMILY MEMBER"/>
    <property type="match status" value="1"/>
</dbReference>
<feature type="binding site" evidence="17">
    <location>
        <position position="283"/>
    </location>
    <ligand>
        <name>(6S)-NADPHX</name>
        <dbReference type="ChEBI" id="CHEBI:64076"/>
    </ligand>
</feature>
<feature type="binding site" evidence="17">
    <location>
        <position position="466"/>
    </location>
    <ligand>
        <name>(6S)-NADPHX</name>
        <dbReference type="ChEBI" id="CHEBI:64076"/>
    </ligand>
</feature>
<keyword evidence="13" id="KW-0511">Multifunctional enzyme</keyword>
<comment type="cofactor">
    <cofactor evidence="17">
        <name>Mg(2+)</name>
        <dbReference type="ChEBI" id="CHEBI:18420"/>
    </cofactor>
</comment>
<evidence type="ECO:0000256" key="7">
    <source>
        <dbReference type="ARBA" id="ARBA00022840"/>
    </source>
</evidence>
<evidence type="ECO:0000256" key="12">
    <source>
        <dbReference type="ARBA" id="ARBA00023239"/>
    </source>
</evidence>
<comment type="similarity">
    <text evidence="4 18">In the C-terminal section; belongs to the NnrD/CARKD family.</text>
</comment>
<dbReference type="InterPro" id="IPR004443">
    <property type="entry name" value="YjeF_N_dom"/>
</dbReference>
<evidence type="ECO:0000256" key="18">
    <source>
        <dbReference type="PIRNR" id="PIRNR017184"/>
    </source>
</evidence>
<dbReference type="PIRSF" id="PIRSF017184">
    <property type="entry name" value="Nnr"/>
    <property type="match status" value="1"/>
</dbReference>
<accession>A0ABU1V4Z8</accession>
<comment type="catalytic activity">
    <reaction evidence="16 17 18">
        <text>(6S)-NADPHX + ADP = AMP + phosphate + NADPH + H(+)</text>
        <dbReference type="Rhea" id="RHEA:32235"/>
        <dbReference type="ChEBI" id="CHEBI:15378"/>
        <dbReference type="ChEBI" id="CHEBI:43474"/>
        <dbReference type="ChEBI" id="CHEBI:57783"/>
        <dbReference type="ChEBI" id="CHEBI:64076"/>
        <dbReference type="ChEBI" id="CHEBI:456215"/>
        <dbReference type="ChEBI" id="CHEBI:456216"/>
        <dbReference type="EC" id="4.2.1.136"/>
    </reaction>
</comment>
<sequence>MHWRDVSITNGPRPVSVPGQQALYGSTATRQIEQWAASTLPHHTLMSRAGLSVARLAQALQPHARCIWVACGPGNNGGDGLVAATHLHRGMQARGSKFHVVVTHLPNDGARLPADALDALQAARAAGVVFSEEPPAHFDLAIDALLGIGRIRPPQGRLALCLKVLRDSSSPVLCVDLPSGLDADTGTLTGEAGAARAGERHTLSLITLKPGLFTGTGRDAAGHVWLDDLGIAPPQSTPVSAWLGMQPTQATARLHASHKGSFGDVLVLGGQGIGVSGAGMTGAAVLAGRAALHGGAGRVFVGLLEDDAPHSTPWDPACPELMFRRPSLLLESDTLRNACVVCGCGGGTAVAALLPRVLSTARTLVLDADALNAIAADASLQTLLSLRRDRGRSTVLTPHPLEAARLLGSDTRQVMADRLKAAQTLADRFGACCVLKGSGSVVAAPGEVPIINASGNAALATAGTGDVLAGMIGSALAPLKLVDEQMQDRVASAVYQHGWLADHWHDTGHAGELSASRLAARVRPLAG</sequence>
<gene>
    <name evidence="17" type="primary">nnrD</name>
    <name evidence="21" type="ORF">J2X09_000232</name>
</gene>
<dbReference type="InterPro" id="IPR017953">
    <property type="entry name" value="Carbohydrate_kinase_pred_CS"/>
</dbReference>
<evidence type="ECO:0000256" key="5">
    <source>
        <dbReference type="ARBA" id="ARBA00022723"/>
    </source>
</evidence>
<evidence type="ECO:0000313" key="22">
    <source>
        <dbReference type="Proteomes" id="UP001265550"/>
    </source>
</evidence>